<dbReference type="AlphaFoldDB" id="A0A090LKR4"/>
<sequence>MDDSAYLTLVEVLNQSHLAKKILNYIGNFKDIKNFALSNFYIYNVLKGKHFIYSKNIIDPTSPNTYWEIRFMKSKNRSLSPSRLIPWVKKLMGIRVSTSTMTELEIPFMDNMLKIAPMMASYELVFSNLKKFSWDYSYFTLGHCEPEIIRANNLKMVEHVLEGVTNANNLKFFRFHFFKPIKGNKKGINQKFLEDLIVIFTTYLPNTLTKIEFGNFYTFSVNMMKNLSNHFEKLMHATFFQVTFQSNVSFQNFRSLKYLYLPCFEKKIIPPPQLGVLVVRCCNYQAKIEYGEFELGDVEPSEIEYNCPCRNIKENFSYIINHNVGISLFRLTVYFNNPIYHNYYVNNLPDKREMYLPAFDNYKLHDAKTSEGLLKII</sequence>
<dbReference type="WormBase" id="SRAE_2000505600">
    <property type="protein sequence ID" value="SRP02181"/>
    <property type="gene ID" value="WBGene00265308"/>
</dbReference>
<dbReference type="STRING" id="34506.A0A090LKR4"/>
<evidence type="ECO:0000313" key="2">
    <source>
        <dbReference type="Proteomes" id="UP000035682"/>
    </source>
</evidence>
<protein>
    <submittedName>
        <fullName evidence="3">F-box domain-containing protein</fullName>
    </submittedName>
</protein>
<reference evidence="3" key="2">
    <citation type="submission" date="2020-12" db="UniProtKB">
        <authorList>
            <consortium name="WormBaseParasite"/>
        </authorList>
    </citation>
    <scope>IDENTIFICATION</scope>
</reference>
<evidence type="ECO:0000313" key="4">
    <source>
        <dbReference type="WormBase" id="SRAE_2000505600"/>
    </source>
</evidence>
<dbReference type="Proteomes" id="UP000035682">
    <property type="component" value="Unplaced"/>
</dbReference>
<dbReference type="RefSeq" id="XP_024509621.1">
    <property type="nucleotide sequence ID" value="XM_024644017.1"/>
</dbReference>
<proteinExistence type="predicted"/>
<name>A0A090LKR4_STRRB</name>
<keyword evidence="2" id="KW-1185">Reference proteome</keyword>
<dbReference type="WBParaSite" id="SRAE_2000505600.1">
    <property type="protein sequence ID" value="SRAE_2000505600.1"/>
    <property type="gene ID" value="WBGene00265308"/>
</dbReference>
<evidence type="ECO:0000313" key="1">
    <source>
        <dbReference type="EMBL" id="CEF70424.1"/>
    </source>
</evidence>
<organism evidence="1">
    <name type="scientific">Strongyloides ratti</name>
    <name type="common">Parasitic roundworm</name>
    <dbReference type="NCBI Taxonomy" id="34506"/>
    <lineage>
        <taxon>Eukaryota</taxon>
        <taxon>Metazoa</taxon>
        <taxon>Ecdysozoa</taxon>
        <taxon>Nematoda</taxon>
        <taxon>Chromadorea</taxon>
        <taxon>Rhabditida</taxon>
        <taxon>Tylenchina</taxon>
        <taxon>Panagrolaimomorpha</taxon>
        <taxon>Strongyloidoidea</taxon>
        <taxon>Strongyloididae</taxon>
        <taxon>Strongyloides</taxon>
    </lineage>
</organism>
<evidence type="ECO:0000313" key="3">
    <source>
        <dbReference type="WBParaSite" id="SRAE_2000505600.1"/>
    </source>
</evidence>
<accession>A0A090LKR4</accession>
<reference evidence="1 2" key="1">
    <citation type="submission" date="2014-09" db="EMBL/GenBank/DDBJ databases">
        <authorList>
            <person name="Martin A.A."/>
        </authorList>
    </citation>
    <scope>NUCLEOTIDE SEQUENCE</scope>
    <source>
        <strain evidence="2">ED321</strain>
        <strain evidence="1">ED321 Heterogonic</strain>
    </source>
</reference>
<gene>
    <name evidence="1 3 4" type="ORF">SRAE_2000505600</name>
</gene>
<dbReference type="EMBL" id="LN609529">
    <property type="protein sequence ID" value="CEF70424.1"/>
    <property type="molecule type" value="Genomic_DNA"/>
</dbReference>
<dbReference type="CTD" id="36382801"/>
<dbReference type="GeneID" id="36382801"/>